<evidence type="ECO:0000259" key="5">
    <source>
        <dbReference type="PROSITE" id="PS51733"/>
    </source>
</evidence>
<dbReference type="GO" id="GO:0005737">
    <property type="term" value="C:cytoplasm"/>
    <property type="evidence" value="ECO:0007669"/>
    <property type="project" value="TreeGrafter"/>
</dbReference>
<dbReference type="GO" id="GO:0004077">
    <property type="term" value="F:biotin--[biotin carboxyl-carrier protein] ligase activity"/>
    <property type="evidence" value="ECO:0007669"/>
    <property type="project" value="UniProtKB-EC"/>
</dbReference>
<protein>
    <recommendedName>
        <fullName evidence="3">biotin--[biotin carboxyl-carrier protein] ligase</fullName>
        <ecNumber evidence="3">6.3.4.15</ecNumber>
    </recommendedName>
</protein>
<sequence length="263" mass="27359">MTHIPARPSISSIPRTGGGAWLLEVHDRLGSTSDLCRERLDAGQGANGVAILALKQTAGRGSRGREWSDPGGNLALSVMLMGQGADDVPVGLWPFIAGLALYDAVADFLPAGHRLELKWPNDLLLDGRKMAGILIETGSAGGIAWQVIGMGANLRCAPVIAGRDVACLAECGGDVPTAPDMAQVLLRRLDGWLACHAAQGFGAIRTAWLERGHPVGTKVDVKAGNRQFSGTFAGLADDGILLLHTASGPVRVVTGEVLLAPRG</sequence>
<dbReference type="Gene3D" id="2.30.30.100">
    <property type="match status" value="1"/>
</dbReference>
<keyword evidence="7" id="KW-1185">Reference proteome</keyword>
<dbReference type="AlphaFoldDB" id="A0A347WD45"/>
<keyword evidence="1 6" id="KW-0436">Ligase</keyword>
<dbReference type="PANTHER" id="PTHR12835:SF5">
    <property type="entry name" value="BIOTIN--PROTEIN LIGASE"/>
    <property type="match status" value="1"/>
</dbReference>
<dbReference type="Gene3D" id="3.30.930.10">
    <property type="entry name" value="Bira Bifunctional Protein, Domain 2"/>
    <property type="match status" value="1"/>
</dbReference>
<dbReference type="KEGG" id="ksc:CD178_02031"/>
<dbReference type="Pfam" id="PF02237">
    <property type="entry name" value="BPL_C"/>
    <property type="match status" value="1"/>
</dbReference>
<reference evidence="6 7" key="1">
    <citation type="submission" date="2017-08" db="EMBL/GenBank/DDBJ databases">
        <title>Complete genome sequence of Gluconacetobacter saccharivorans CV1 isolated from Fermented Vinegar.</title>
        <authorList>
            <person name="Kim S.-Y."/>
        </authorList>
    </citation>
    <scope>NUCLEOTIDE SEQUENCE [LARGE SCALE GENOMIC DNA]</scope>
    <source>
        <strain evidence="6 7">CV1</strain>
    </source>
</reference>
<comment type="catalytic activity">
    <reaction evidence="4">
        <text>biotin + L-lysyl-[protein] + ATP = N(6)-biotinyl-L-lysyl-[protein] + AMP + diphosphate + H(+)</text>
        <dbReference type="Rhea" id="RHEA:11756"/>
        <dbReference type="Rhea" id="RHEA-COMP:9752"/>
        <dbReference type="Rhea" id="RHEA-COMP:10505"/>
        <dbReference type="ChEBI" id="CHEBI:15378"/>
        <dbReference type="ChEBI" id="CHEBI:29969"/>
        <dbReference type="ChEBI" id="CHEBI:30616"/>
        <dbReference type="ChEBI" id="CHEBI:33019"/>
        <dbReference type="ChEBI" id="CHEBI:57586"/>
        <dbReference type="ChEBI" id="CHEBI:83144"/>
        <dbReference type="ChEBI" id="CHEBI:456215"/>
        <dbReference type="EC" id="6.3.4.15"/>
    </reaction>
</comment>
<gene>
    <name evidence="6" type="primary">birA</name>
    <name evidence="6" type="ORF">CD178_02031</name>
</gene>
<dbReference type="InterPro" id="IPR004408">
    <property type="entry name" value="Biotin_CoA_COase_ligase"/>
</dbReference>
<keyword evidence="2" id="KW-0092">Biotin</keyword>
<dbReference type="EC" id="6.3.4.15" evidence="3"/>
<evidence type="ECO:0000256" key="2">
    <source>
        <dbReference type="ARBA" id="ARBA00023267"/>
    </source>
</evidence>
<name>A0A347WD45_9PROT</name>
<dbReference type="InterPro" id="IPR045864">
    <property type="entry name" value="aa-tRNA-synth_II/BPL/LPL"/>
</dbReference>
<dbReference type="InterPro" id="IPR003142">
    <property type="entry name" value="BPL_C"/>
</dbReference>
<dbReference type="CDD" id="cd16442">
    <property type="entry name" value="BPL"/>
    <property type="match status" value="1"/>
</dbReference>
<accession>A0A347WD45</accession>
<proteinExistence type="predicted"/>
<feature type="domain" description="BPL/LPL catalytic" evidence="5">
    <location>
        <begin position="23"/>
        <end position="197"/>
    </location>
</feature>
<evidence type="ECO:0000313" key="7">
    <source>
        <dbReference type="Proteomes" id="UP000264120"/>
    </source>
</evidence>
<dbReference type="NCBIfam" id="TIGR00121">
    <property type="entry name" value="birA_ligase"/>
    <property type="match status" value="1"/>
</dbReference>
<dbReference type="Pfam" id="PF03099">
    <property type="entry name" value="BPL_LplA_LipB"/>
    <property type="match status" value="1"/>
</dbReference>
<dbReference type="EMBL" id="CP023036">
    <property type="protein sequence ID" value="AXY22788.1"/>
    <property type="molecule type" value="Genomic_DNA"/>
</dbReference>
<evidence type="ECO:0000256" key="4">
    <source>
        <dbReference type="ARBA" id="ARBA00047846"/>
    </source>
</evidence>
<dbReference type="InterPro" id="IPR004143">
    <property type="entry name" value="BPL_LPL_catalytic"/>
</dbReference>
<evidence type="ECO:0000313" key="6">
    <source>
        <dbReference type="EMBL" id="AXY22788.1"/>
    </source>
</evidence>
<dbReference type="PROSITE" id="PS51733">
    <property type="entry name" value="BPL_LPL_CATALYTIC"/>
    <property type="match status" value="1"/>
</dbReference>
<dbReference type="PANTHER" id="PTHR12835">
    <property type="entry name" value="BIOTIN PROTEIN LIGASE"/>
    <property type="match status" value="1"/>
</dbReference>
<dbReference type="RefSeq" id="WP_118963012.1">
    <property type="nucleotide sequence ID" value="NZ_CP023036.1"/>
</dbReference>
<dbReference type="OrthoDB" id="9807064at2"/>
<dbReference type="SUPFAM" id="SSF55681">
    <property type="entry name" value="Class II aaRS and biotin synthetases"/>
    <property type="match status" value="1"/>
</dbReference>
<evidence type="ECO:0000256" key="1">
    <source>
        <dbReference type="ARBA" id="ARBA00022598"/>
    </source>
</evidence>
<dbReference type="Proteomes" id="UP000264120">
    <property type="component" value="Chromosome"/>
</dbReference>
<organism evidence="6 7">
    <name type="scientific">Komagataeibacter saccharivorans</name>
    <dbReference type="NCBI Taxonomy" id="265959"/>
    <lineage>
        <taxon>Bacteria</taxon>
        <taxon>Pseudomonadati</taxon>
        <taxon>Pseudomonadota</taxon>
        <taxon>Alphaproteobacteria</taxon>
        <taxon>Acetobacterales</taxon>
        <taxon>Acetobacteraceae</taxon>
        <taxon>Komagataeibacter</taxon>
    </lineage>
</organism>
<evidence type="ECO:0000256" key="3">
    <source>
        <dbReference type="ARBA" id="ARBA00024227"/>
    </source>
</evidence>